<dbReference type="AlphaFoldDB" id="A0A7J7Y0G1"/>
<proteinExistence type="predicted"/>
<gene>
    <name evidence="1" type="ORF">mMyoMyo1_011456</name>
</gene>
<dbReference type="EMBL" id="JABWUV010000005">
    <property type="protein sequence ID" value="KAF6355278.1"/>
    <property type="molecule type" value="Genomic_DNA"/>
</dbReference>
<comment type="caution">
    <text evidence="1">The sequence shown here is derived from an EMBL/GenBank/DDBJ whole genome shotgun (WGS) entry which is preliminary data.</text>
</comment>
<keyword evidence="2" id="KW-1185">Reference proteome</keyword>
<protein>
    <submittedName>
        <fullName evidence="1">Uncharacterized protein</fullName>
    </submittedName>
</protein>
<reference evidence="1 2" key="1">
    <citation type="journal article" date="2020" name="Nature">
        <title>Six reference-quality genomes reveal evolution of bat adaptations.</title>
        <authorList>
            <person name="Jebb D."/>
            <person name="Huang Z."/>
            <person name="Pippel M."/>
            <person name="Hughes G.M."/>
            <person name="Lavrichenko K."/>
            <person name="Devanna P."/>
            <person name="Winkler S."/>
            <person name="Jermiin L.S."/>
            <person name="Skirmuntt E.C."/>
            <person name="Katzourakis A."/>
            <person name="Burkitt-Gray L."/>
            <person name="Ray D.A."/>
            <person name="Sullivan K.A.M."/>
            <person name="Roscito J.G."/>
            <person name="Kirilenko B.M."/>
            <person name="Davalos L.M."/>
            <person name="Corthals A.P."/>
            <person name="Power M.L."/>
            <person name="Jones G."/>
            <person name="Ransome R.D."/>
            <person name="Dechmann D.K.N."/>
            <person name="Locatelli A.G."/>
            <person name="Puechmaille S.J."/>
            <person name="Fedrigo O."/>
            <person name="Jarvis E.D."/>
            <person name="Hiller M."/>
            <person name="Vernes S.C."/>
            <person name="Myers E.W."/>
            <person name="Teeling E.C."/>
        </authorList>
    </citation>
    <scope>NUCLEOTIDE SEQUENCE [LARGE SCALE GENOMIC DNA]</scope>
    <source>
        <strain evidence="1">MMyoMyo1</strain>
        <tissue evidence="1">Flight muscle</tissue>
    </source>
</reference>
<organism evidence="1 2">
    <name type="scientific">Myotis myotis</name>
    <name type="common">Greater mouse-eared bat</name>
    <name type="synonym">Vespertilio myotis</name>
    <dbReference type="NCBI Taxonomy" id="51298"/>
    <lineage>
        <taxon>Eukaryota</taxon>
        <taxon>Metazoa</taxon>
        <taxon>Chordata</taxon>
        <taxon>Craniata</taxon>
        <taxon>Vertebrata</taxon>
        <taxon>Euteleostomi</taxon>
        <taxon>Mammalia</taxon>
        <taxon>Eutheria</taxon>
        <taxon>Laurasiatheria</taxon>
        <taxon>Chiroptera</taxon>
        <taxon>Yangochiroptera</taxon>
        <taxon>Vespertilionidae</taxon>
        <taxon>Myotis</taxon>
    </lineage>
</organism>
<dbReference type="Proteomes" id="UP000527355">
    <property type="component" value="Unassembled WGS sequence"/>
</dbReference>
<name>A0A7J7Y0G1_MYOMY</name>
<evidence type="ECO:0000313" key="1">
    <source>
        <dbReference type="EMBL" id="KAF6355278.1"/>
    </source>
</evidence>
<accession>A0A7J7Y0G1</accession>
<evidence type="ECO:0000313" key="2">
    <source>
        <dbReference type="Proteomes" id="UP000527355"/>
    </source>
</evidence>
<sequence>MPRAHCLRLGEPPPPPAAWLLAASAGTDTDWLGLAAVGLGACRVPSWNEGETCPAMRSRRWHQCLPRELSSASQDIPNSVNKTWGGRPARLGLCQAAPHPSHQQGGLPSSGTGWEHSMSCWECCPHKSPGDAASRHLPRSLGRVPRAVICPVSSEPGLAWSAVGRAGTSTCTTLFRSANTFKAVITFNNSWRKARPGRFPRCVGNWGPVWNLGYTAIEGAMQMLTRDCCLPISFSSGSRRPRGPWAPSP</sequence>